<dbReference type="Pfam" id="PF00378">
    <property type="entry name" value="ECH_1"/>
    <property type="match status" value="1"/>
</dbReference>
<dbReference type="OrthoDB" id="9775794at2"/>
<dbReference type="GO" id="GO:0006635">
    <property type="term" value="P:fatty acid beta-oxidation"/>
    <property type="evidence" value="ECO:0007669"/>
    <property type="project" value="TreeGrafter"/>
</dbReference>
<dbReference type="PANTHER" id="PTHR11941:SF54">
    <property type="entry name" value="ENOYL-COA HYDRATASE, MITOCHONDRIAL"/>
    <property type="match status" value="1"/>
</dbReference>
<proteinExistence type="inferred from homology"/>
<keyword evidence="5" id="KW-1185">Reference proteome</keyword>
<name>A0A372LAI8_9BACI</name>
<dbReference type="PANTHER" id="PTHR11941">
    <property type="entry name" value="ENOYL-COA HYDRATASE-RELATED"/>
    <property type="match status" value="1"/>
</dbReference>
<dbReference type="GO" id="GO:0016836">
    <property type="term" value="F:hydro-lyase activity"/>
    <property type="evidence" value="ECO:0007669"/>
    <property type="project" value="UniProtKB-ARBA"/>
</dbReference>
<dbReference type="AlphaFoldDB" id="A0A372LAI8"/>
<dbReference type="Proteomes" id="UP000264541">
    <property type="component" value="Unassembled WGS sequence"/>
</dbReference>
<dbReference type="PROSITE" id="PS00166">
    <property type="entry name" value="ENOYL_COA_HYDRATASE"/>
    <property type="match status" value="1"/>
</dbReference>
<evidence type="ECO:0000256" key="2">
    <source>
        <dbReference type="ARBA" id="ARBA00023239"/>
    </source>
</evidence>
<evidence type="ECO:0000313" key="5">
    <source>
        <dbReference type="Proteomes" id="UP000264541"/>
    </source>
</evidence>
<dbReference type="RefSeq" id="WP_117328533.1">
    <property type="nucleotide sequence ID" value="NZ_QVTE01000070.1"/>
</dbReference>
<comment type="caution">
    <text evidence="4">The sequence shown here is derived from an EMBL/GenBank/DDBJ whole genome shotgun (WGS) entry which is preliminary data.</text>
</comment>
<sequence>MSVVFQEKGEIAILQLYRENGYNALDIETVEQLNENILHIASSKIFRSVILTGSGRKAFSAGADLKERIRMDKSQVREYLNKIRKTYRQIEQLPQPVIAAINGLCIGGGLEMALACDLRISSSNSVFSLPEVKIGIIPGGGGTQRLMRAVGDLYAKEMILTGKKISADKALAIGLLNEVTEDKSVLQRAIELAEEINENAPISVQKAKEVLNYGRNAVLEEGLIIEAEAYEEVLHTKDREEALIAFNEKRKPIFKGR</sequence>
<reference evidence="4 5" key="1">
    <citation type="submission" date="2018-08" db="EMBL/GenBank/DDBJ databases">
        <title>Bacillus chawlae sp. nov., Bacillus glennii sp. nov., and Bacillus saganii sp. nov. Isolated from the Vehicle Assembly Building at Kennedy Space Center where the Viking Spacecraft were Assembled.</title>
        <authorList>
            <person name="Seuylemezian A."/>
            <person name="Vaishampayan P."/>
        </authorList>
    </citation>
    <scope>NUCLEOTIDE SEQUENCE [LARGE SCALE GENOMIC DNA]</scope>
    <source>
        <strain evidence="4 5">V47-23a</strain>
    </source>
</reference>
<dbReference type="Gene3D" id="3.90.226.10">
    <property type="entry name" value="2-enoyl-CoA Hydratase, Chain A, domain 1"/>
    <property type="match status" value="1"/>
</dbReference>
<evidence type="ECO:0000313" key="4">
    <source>
        <dbReference type="EMBL" id="RFU62811.1"/>
    </source>
</evidence>
<gene>
    <name evidence="4" type="ORF">D0469_20280</name>
</gene>
<dbReference type="InterPro" id="IPR018376">
    <property type="entry name" value="Enoyl-CoA_hyd/isom_CS"/>
</dbReference>
<evidence type="ECO:0000256" key="1">
    <source>
        <dbReference type="ARBA" id="ARBA00005254"/>
    </source>
</evidence>
<dbReference type="InterPro" id="IPR014748">
    <property type="entry name" value="Enoyl-CoA_hydra_C"/>
</dbReference>
<dbReference type="EMBL" id="QVTE01000070">
    <property type="protein sequence ID" value="RFU62811.1"/>
    <property type="molecule type" value="Genomic_DNA"/>
</dbReference>
<dbReference type="SUPFAM" id="SSF52096">
    <property type="entry name" value="ClpP/crotonase"/>
    <property type="match status" value="1"/>
</dbReference>
<protein>
    <submittedName>
        <fullName evidence="4">Enoyl-CoA hydratase</fullName>
    </submittedName>
</protein>
<dbReference type="Gene3D" id="1.10.12.10">
    <property type="entry name" value="Lyase 2-enoyl-coa Hydratase, Chain A, domain 2"/>
    <property type="match status" value="1"/>
</dbReference>
<evidence type="ECO:0000256" key="3">
    <source>
        <dbReference type="RuleBase" id="RU003707"/>
    </source>
</evidence>
<dbReference type="CDD" id="cd06558">
    <property type="entry name" value="crotonase-like"/>
    <property type="match status" value="1"/>
</dbReference>
<dbReference type="InterPro" id="IPR001753">
    <property type="entry name" value="Enoyl-CoA_hydra/iso"/>
</dbReference>
<dbReference type="FunFam" id="3.90.226.10:FF:000009">
    <property type="entry name" value="Carnitinyl-CoA dehydratase"/>
    <property type="match status" value="1"/>
</dbReference>
<dbReference type="FunFam" id="1.10.12.10:FF:000001">
    <property type="entry name" value="Probable enoyl-CoA hydratase, mitochondrial"/>
    <property type="match status" value="1"/>
</dbReference>
<organism evidence="4 5">
    <name type="scientific">Peribacillus saganii</name>
    <dbReference type="NCBI Taxonomy" id="2303992"/>
    <lineage>
        <taxon>Bacteria</taxon>
        <taxon>Bacillati</taxon>
        <taxon>Bacillota</taxon>
        <taxon>Bacilli</taxon>
        <taxon>Bacillales</taxon>
        <taxon>Bacillaceae</taxon>
        <taxon>Peribacillus</taxon>
    </lineage>
</organism>
<keyword evidence="2" id="KW-0456">Lyase</keyword>
<accession>A0A372LAI8</accession>
<comment type="similarity">
    <text evidence="1 3">Belongs to the enoyl-CoA hydratase/isomerase family.</text>
</comment>
<dbReference type="InterPro" id="IPR029045">
    <property type="entry name" value="ClpP/crotonase-like_dom_sf"/>
</dbReference>